<dbReference type="PANTHER" id="PTHR48079">
    <property type="entry name" value="PROTEIN YEEZ"/>
    <property type="match status" value="1"/>
</dbReference>
<evidence type="ECO:0000259" key="1">
    <source>
        <dbReference type="Pfam" id="PF13460"/>
    </source>
</evidence>
<dbReference type="EMBL" id="RZNH01000001">
    <property type="protein sequence ID" value="NOU58401.1"/>
    <property type="molecule type" value="Genomic_DNA"/>
</dbReference>
<sequence length="278" mass="31495">MNKTTLETRYRIGILGCGWLGLPLSEFFIAQGLEVKGSTPSPDKLQALQEKGIKSFHINLDPSLNSDYNSDFFDTDVLIINFPPKRRDDILDWHTQQIESLVSAIRKSKIDKIIFISSTSVYAEVNGEVSELNEETPAKNSGKALRIAEELLLEEPSFRTTIIRFGGLIGYDRKPGRFFAGKKNLKNGDVPVNLIHRDDCIGIINHVITNNIWGETFNACCPEHPRRKDFYKAAAEAHHFEIPEFLSNKDEFKIVNCDKLIKSGYSFLYQNPVDCLIV</sequence>
<feature type="domain" description="NAD(P)-binding" evidence="1">
    <location>
        <begin position="18"/>
        <end position="190"/>
    </location>
</feature>
<dbReference type="Pfam" id="PF13460">
    <property type="entry name" value="NAD_binding_10"/>
    <property type="match status" value="1"/>
</dbReference>
<dbReference type="CDD" id="cd05266">
    <property type="entry name" value="SDR_a4"/>
    <property type="match status" value="1"/>
</dbReference>
<dbReference type="SUPFAM" id="SSF51735">
    <property type="entry name" value="NAD(P)-binding Rossmann-fold domains"/>
    <property type="match status" value="1"/>
</dbReference>
<evidence type="ECO:0000313" key="2">
    <source>
        <dbReference type="EMBL" id="NOU58401.1"/>
    </source>
</evidence>
<reference evidence="2 3" key="1">
    <citation type="submission" date="2018-12" db="EMBL/GenBank/DDBJ databases">
        <title>Marinifilum JC070 sp. nov., a marine bacterium isolated from Yongle Blue Hole in the South China Sea.</title>
        <authorList>
            <person name="Fu T."/>
        </authorList>
    </citation>
    <scope>NUCLEOTIDE SEQUENCE [LARGE SCALE GENOMIC DNA]</scope>
    <source>
        <strain evidence="2 3">JC070</strain>
    </source>
</reference>
<dbReference type="InterPro" id="IPR051783">
    <property type="entry name" value="NAD(P)-dependent_oxidoreduct"/>
</dbReference>
<organism evidence="2 3">
    <name type="scientific">Marinifilum caeruleilacunae</name>
    <dbReference type="NCBI Taxonomy" id="2499076"/>
    <lineage>
        <taxon>Bacteria</taxon>
        <taxon>Pseudomonadati</taxon>
        <taxon>Bacteroidota</taxon>
        <taxon>Bacteroidia</taxon>
        <taxon>Marinilabiliales</taxon>
        <taxon>Marinifilaceae</taxon>
    </lineage>
</organism>
<protein>
    <submittedName>
        <fullName evidence="2">SDR family oxidoreductase</fullName>
    </submittedName>
</protein>
<evidence type="ECO:0000313" key="3">
    <source>
        <dbReference type="Proteomes" id="UP000732105"/>
    </source>
</evidence>
<dbReference type="InterPro" id="IPR036291">
    <property type="entry name" value="NAD(P)-bd_dom_sf"/>
</dbReference>
<keyword evidence="3" id="KW-1185">Reference proteome</keyword>
<gene>
    <name evidence="2" type="ORF">ELS83_01130</name>
</gene>
<dbReference type="InterPro" id="IPR016040">
    <property type="entry name" value="NAD(P)-bd_dom"/>
</dbReference>
<dbReference type="PANTHER" id="PTHR48079:SF6">
    <property type="entry name" value="NAD(P)-BINDING DOMAIN-CONTAINING PROTEIN-RELATED"/>
    <property type="match status" value="1"/>
</dbReference>
<dbReference type="RefSeq" id="WP_171593658.1">
    <property type="nucleotide sequence ID" value="NZ_RZNH01000001.1"/>
</dbReference>
<name>A0ABX1WQT0_9BACT</name>
<dbReference type="Proteomes" id="UP000732105">
    <property type="component" value="Unassembled WGS sequence"/>
</dbReference>
<proteinExistence type="predicted"/>
<dbReference type="Gene3D" id="3.40.50.720">
    <property type="entry name" value="NAD(P)-binding Rossmann-like Domain"/>
    <property type="match status" value="1"/>
</dbReference>
<comment type="caution">
    <text evidence="2">The sequence shown here is derived from an EMBL/GenBank/DDBJ whole genome shotgun (WGS) entry which is preliminary data.</text>
</comment>
<accession>A0ABX1WQT0</accession>